<dbReference type="InterPro" id="IPR003018">
    <property type="entry name" value="GAF"/>
</dbReference>
<dbReference type="NCBIfam" id="TIGR00254">
    <property type="entry name" value="GGDEF"/>
    <property type="match status" value="1"/>
</dbReference>
<organism evidence="2 3">
    <name type="scientific">Mycolicibacterium parafortuitum</name>
    <name type="common">Mycobacterium parafortuitum</name>
    <dbReference type="NCBI Taxonomy" id="39692"/>
    <lineage>
        <taxon>Bacteria</taxon>
        <taxon>Bacillati</taxon>
        <taxon>Actinomycetota</taxon>
        <taxon>Actinomycetes</taxon>
        <taxon>Mycobacteriales</taxon>
        <taxon>Mycobacteriaceae</taxon>
        <taxon>Mycolicibacterium</taxon>
    </lineage>
</organism>
<dbReference type="GO" id="GO:0043709">
    <property type="term" value="P:cell adhesion involved in single-species biofilm formation"/>
    <property type="evidence" value="ECO:0007669"/>
    <property type="project" value="TreeGrafter"/>
</dbReference>
<accession>A0A375YCX8</accession>
<feature type="domain" description="GGDEF" evidence="1">
    <location>
        <begin position="220"/>
        <end position="349"/>
    </location>
</feature>
<dbReference type="GO" id="GO:0052621">
    <property type="term" value="F:diguanylate cyclase activity"/>
    <property type="evidence" value="ECO:0007669"/>
    <property type="project" value="TreeGrafter"/>
</dbReference>
<dbReference type="InterPro" id="IPR050469">
    <property type="entry name" value="Diguanylate_Cyclase"/>
</dbReference>
<dbReference type="SMART" id="SM00267">
    <property type="entry name" value="GGDEF"/>
    <property type="match status" value="1"/>
</dbReference>
<sequence length="544" mass="58285">MQGATAGDFDHAPERDAATEIPVLHALLRISDAVLRAHYFDEVLEVIAEQARAALDATTLSICRLERDLAALRILHNSGALAADEQRWPQDDLYEITPDSSINTKLAKGVSYVNAVEDDACPEESRQLLTHLGKESELAVPVMVGESMWGTLWATGTNGRRFGDSDILLLQAIAAQTALAIGRSELLTTVWRYAFEDPLTGIANRRALDRHLDQIDWATAYPVALVCDLDGFKRINDRDGHPAGDQILRSVASGLSRLTSSIDGAVAARLGGDEFCVLLPDATLAAAQVFAMDATKAIRATLDSDVTMSWGAAAVGRDIRSGDQLIAAADAALREAKRQGPARFSTGVTTSVVQGGIDSRDRNAIKPPGAEDLPGIMVRILDHQDDLTILAALEILALQVQQVIGTAAWSISECGENHDSLRSVRSVDAVLRPDSGLSVLTELGPPVYSLKDYPATARAVREGTWFVAAAGLEGSDPAETALLGRLGYKAVLGVGVPAGQTCYLIEFFSHDGYQQLFDIAAMAQVLAAYCVSRLSGSRPRHRRA</sequence>
<dbReference type="InterPro" id="IPR043128">
    <property type="entry name" value="Rev_trsase/Diguanyl_cyclase"/>
</dbReference>
<dbReference type="RefSeq" id="WP_083142461.1">
    <property type="nucleotide sequence ID" value="NZ_MVID01000004.1"/>
</dbReference>
<dbReference type="Proteomes" id="UP000252008">
    <property type="component" value="Unassembled WGS sequence"/>
</dbReference>
<dbReference type="AlphaFoldDB" id="A0A375YCX8"/>
<protein>
    <submittedName>
        <fullName evidence="2">GAF sensor-containing diguanylate cyclase [Catenulispora acidiphila DSM]</fullName>
    </submittedName>
</protein>
<dbReference type="PANTHER" id="PTHR45138:SF24">
    <property type="entry name" value="DIGUANYLATE CYCLASE DGCC-RELATED"/>
    <property type="match status" value="1"/>
</dbReference>
<dbReference type="SMART" id="SM00065">
    <property type="entry name" value="GAF"/>
    <property type="match status" value="1"/>
</dbReference>
<dbReference type="EMBL" id="UEGS01000001">
    <property type="protein sequence ID" value="SRX78973.1"/>
    <property type="molecule type" value="Genomic_DNA"/>
</dbReference>
<keyword evidence="3" id="KW-1185">Reference proteome</keyword>
<dbReference type="InterPro" id="IPR029016">
    <property type="entry name" value="GAF-like_dom_sf"/>
</dbReference>
<dbReference type="Pfam" id="PF01590">
    <property type="entry name" value="GAF"/>
    <property type="match status" value="1"/>
</dbReference>
<dbReference type="Gene3D" id="3.30.70.270">
    <property type="match status" value="1"/>
</dbReference>
<dbReference type="STRING" id="39692.BST38_06505"/>
<dbReference type="CDD" id="cd01949">
    <property type="entry name" value="GGDEF"/>
    <property type="match status" value="1"/>
</dbReference>
<dbReference type="Gene3D" id="3.30.450.40">
    <property type="match status" value="1"/>
</dbReference>
<reference evidence="2 3" key="1">
    <citation type="submission" date="2018-05" db="EMBL/GenBank/DDBJ databases">
        <authorList>
            <consortium name="IHU Genomes"/>
        </authorList>
    </citation>
    <scope>NUCLEOTIDE SEQUENCE [LARGE SCALE GENOMIC DNA]</scope>
    <source>
        <strain evidence="2 3">P7335</strain>
    </source>
</reference>
<dbReference type="PANTHER" id="PTHR45138">
    <property type="entry name" value="REGULATORY COMPONENTS OF SENSORY TRANSDUCTION SYSTEM"/>
    <property type="match status" value="1"/>
</dbReference>
<evidence type="ECO:0000313" key="2">
    <source>
        <dbReference type="EMBL" id="SRX78973.1"/>
    </source>
</evidence>
<dbReference type="GO" id="GO:1902201">
    <property type="term" value="P:negative regulation of bacterial-type flagellum-dependent cell motility"/>
    <property type="evidence" value="ECO:0007669"/>
    <property type="project" value="TreeGrafter"/>
</dbReference>
<dbReference type="InterPro" id="IPR029787">
    <property type="entry name" value="Nucleotide_cyclase"/>
</dbReference>
<dbReference type="InterPro" id="IPR000160">
    <property type="entry name" value="GGDEF_dom"/>
</dbReference>
<name>A0A375YCX8_MYCPF</name>
<proteinExistence type="predicted"/>
<dbReference type="GO" id="GO:0005886">
    <property type="term" value="C:plasma membrane"/>
    <property type="evidence" value="ECO:0007669"/>
    <property type="project" value="TreeGrafter"/>
</dbReference>
<evidence type="ECO:0000259" key="1">
    <source>
        <dbReference type="PROSITE" id="PS50887"/>
    </source>
</evidence>
<gene>
    <name evidence="2" type="ORF">MPP7335_00706</name>
</gene>
<dbReference type="Pfam" id="PF00990">
    <property type="entry name" value="GGDEF"/>
    <property type="match status" value="1"/>
</dbReference>
<dbReference type="SUPFAM" id="SSF55781">
    <property type="entry name" value="GAF domain-like"/>
    <property type="match status" value="1"/>
</dbReference>
<evidence type="ECO:0000313" key="3">
    <source>
        <dbReference type="Proteomes" id="UP000252008"/>
    </source>
</evidence>
<dbReference type="PROSITE" id="PS50887">
    <property type="entry name" value="GGDEF"/>
    <property type="match status" value="1"/>
</dbReference>
<dbReference type="SUPFAM" id="SSF55073">
    <property type="entry name" value="Nucleotide cyclase"/>
    <property type="match status" value="1"/>
</dbReference>